<reference evidence="6 7" key="1">
    <citation type="submission" date="2019-06" db="EMBL/GenBank/DDBJ databases">
        <title>Sequencing the genomes of 1000 actinobacteria strains.</title>
        <authorList>
            <person name="Klenk H.-P."/>
        </authorList>
    </citation>
    <scope>NUCLEOTIDE SEQUENCE [LARGE SCALE GENOMIC DNA]</scope>
    <source>
        <strain evidence="6 7">DSM 45301</strain>
    </source>
</reference>
<protein>
    <submittedName>
        <fullName evidence="6">3-hydroxyacyl-CoA dehydrogenase</fullName>
    </submittedName>
</protein>
<evidence type="ECO:0000313" key="6">
    <source>
        <dbReference type="EMBL" id="TQM13731.1"/>
    </source>
</evidence>
<dbReference type="GO" id="GO:0006631">
    <property type="term" value="P:fatty acid metabolic process"/>
    <property type="evidence" value="ECO:0007669"/>
    <property type="project" value="InterPro"/>
</dbReference>
<dbReference type="Pfam" id="PF00725">
    <property type="entry name" value="3HCDH"/>
    <property type="match status" value="1"/>
</dbReference>
<dbReference type="AlphaFoldDB" id="A0A543DWN7"/>
<dbReference type="InterPro" id="IPR006108">
    <property type="entry name" value="3HC_DH_C"/>
</dbReference>
<dbReference type="OrthoDB" id="9771883at2"/>
<dbReference type="RefSeq" id="WP_142047672.1">
    <property type="nucleotide sequence ID" value="NZ_VFPA01000001.1"/>
</dbReference>
<keyword evidence="3" id="KW-0560">Oxidoreductase</keyword>
<organism evidence="6 7">
    <name type="scientific">Pseudonocardia kunmingensis</name>
    <dbReference type="NCBI Taxonomy" id="630975"/>
    <lineage>
        <taxon>Bacteria</taxon>
        <taxon>Bacillati</taxon>
        <taxon>Actinomycetota</taxon>
        <taxon>Actinomycetes</taxon>
        <taxon>Pseudonocardiales</taxon>
        <taxon>Pseudonocardiaceae</taxon>
        <taxon>Pseudonocardia</taxon>
    </lineage>
</organism>
<evidence type="ECO:0000313" key="7">
    <source>
        <dbReference type="Proteomes" id="UP000315677"/>
    </source>
</evidence>
<evidence type="ECO:0000256" key="2">
    <source>
        <dbReference type="ARBA" id="ARBA00009463"/>
    </source>
</evidence>
<comment type="similarity">
    <text evidence="2">Belongs to the 3-hydroxyacyl-CoA dehydrogenase family.</text>
</comment>
<dbReference type="SUPFAM" id="SSF51735">
    <property type="entry name" value="NAD(P)-binding Rossmann-fold domains"/>
    <property type="match status" value="1"/>
</dbReference>
<dbReference type="GO" id="GO:0070403">
    <property type="term" value="F:NAD+ binding"/>
    <property type="evidence" value="ECO:0007669"/>
    <property type="project" value="InterPro"/>
</dbReference>
<dbReference type="Gene3D" id="1.10.1040.10">
    <property type="entry name" value="N-(1-d-carboxylethyl)-l-norvaline Dehydrogenase, domain 2"/>
    <property type="match status" value="1"/>
</dbReference>
<dbReference type="PANTHER" id="PTHR48075">
    <property type="entry name" value="3-HYDROXYACYL-COA DEHYDROGENASE FAMILY PROTEIN"/>
    <property type="match status" value="1"/>
</dbReference>
<feature type="domain" description="3-hydroxyacyl-CoA dehydrogenase NAD binding" evidence="5">
    <location>
        <begin position="7"/>
        <end position="167"/>
    </location>
</feature>
<evidence type="ECO:0000259" key="5">
    <source>
        <dbReference type="Pfam" id="PF02737"/>
    </source>
</evidence>
<dbReference type="Pfam" id="PF02737">
    <property type="entry name" value="3HCDH_N"/>
    <property type="match status" value="1"/>
</dbReference>
<accession>A0A543DWN7</accession>
<sequence>MTPVTRVAVIGTGVIGASWATHFLAHGLEVIASDPAPDAEARLRESVGVAQDRLAFTADPAEAGAAADFVQESAPERPELKHALFATLDAAARPEVVLASSSSTLLPSALADACTRHPERVLVGHPFHPPHLVPLVEVVPGGATAEAAVEAAMAFYAGVGKKPVRLRRELPGHLANRLQAALWREAYALVQSGAASVADIDTAIAYGPGLRWALLGPLATQHLSGGAGGLAHVLAHLGPPTEAIWRDLGEPEMTPELVADLVAGVEEELGGADPVALAARRDAALRAVLAAKADLP</sequence>
<dbReference type="SUPFAM" id="SSF48179">
    <property type="entry name" value="6-phosphogluconate dehydrogenase C-terminal domain-like"/>
    <property type="match status" value="1"/>
</dbReference>
<dbReference type="EMBL" id="VFPA01000001">
    <property type="protein sequence ID" value="TQM13731.1"/>
    <property type="molecule type" value="Genomic_DNA"/>
</dbReference>
<name>A0A543DWN7_9PSEU</name>
<feature type="domain" description="3-hydroxyacyl-CoA dehydrogenase C-terminal" evidence="4">
    <location>
        <begin position="172"/>
        <end position="240"/>
    </location>
</feature>
<dbReference type="Proteomes" id="UP000315677">
    <property type="component" value="Unassembled WGS sequence"/>
</dbReference>
<comment type="pathway">
    <text evidence="1">Lipid metabolism; butanoate metabolism.</text>
</comment>
<dbReference type="InterPro" id="IPR006176">
    <property type="entry name" value="3-OHacyl-CoA_DH_NAD-bd"/>
</dbReference>
<dbReference type="PANTHER" id="PTHR48075:SF5">
    <property type="entry name" value="3-HYDROXYBUTYRYL-COA DEHYDROGENASE"/>
    <property type="match status" value="1"/>
</dbReference>
<dbReference type="InterPro" id="IPR013328">
    <property type="entry name" value="6PGD_dom2"/>
</dbReference>
<comment type="caution">
    <text evidence="6">The sequence shown here is derived from an EMBL/GenBank/DDBJ whole genome shotgun (WGS) entry which is preliminary data.</text>
</comment>
<evidence type="ECO:0000259" key="4">
    <source>
        <dbReference type="Pfam" id="PF00725"/>
    </source>
</evidence>
<dbReference type="GO" id="GO:0016616">
    <property type="term" value="F:oxidoreductase activity, acting on the CH-OH group of donors, NAD or NADP as acceptor"/>
    <property type="evidence" value="ECO:0007669"/>
    <property type="project" value="InterPro"/>
</dbReference>
<gene>
    <name evidence="6" type="ORF">FB558_0484</name>
</gene>
<dbReference type="InterPro" id="IPR036291">
    <property type="entry name" value="NAD(P)-bd_dom_sf"/>
</dbReference>
<keyword evidence="7" id="KW-1185">Reference proteome</keyword>
<dbReference type="InterPro" id="IPR008927">
    <property type="entry name" value="6-PGluconate_DH-like_C_sf"/>
</dbReference>
<dbReference type="Gene3D" id="3.40.50.720">
    <property type="entry name" value="NAD(P)-binding Rossmann-like Domain"/>
    <property type="match status" value="1"/>
</dbReference>
<proteinExistence type="inferred from homology"/>
<evidence type="ECO:0000256" key="1">
    <source>
        <dbReference type="ARBA" id="ARBA00005086"/>
    </source>
</evidence>
<evidence type="ECO:0000256" key="3">
    <source>
        <dbReference type="ARBA" id="ARBA00023002"/>
    </source>
</evidence>